<feature type="region of interest" description="Disordered" evidence="8">
    <location>
        <begin position="502"/>
        <end position="534"/>
    </location>
</feature>
<keyword evidence="5 11" id="KW-0418">Kinase</keyword>
<keyword evidence="9" id="KW-0472">Membrane</keyword>
<dbReference type="Gene3D" id="3.30.200.20">
    <property type="entry name" value="Phosphorylase Kinase, domain 1"/>
    <property type="match status" value="1"/>
</dbReference>
<dbReference type="CDD" id="cd14014">
    <property type="entry name" value="STKc_PknB_like"/>
    <property type="match status" value="1"/>
</dbReference>
<dbReference type="GO" id="GO:0005524">
    <property type="term" value="F:ATP binding"/>
    <property type="evidence" value="ECO:0007669"/>
    <property type="project" value="UniProtKB-UniRule"/>
</dbReference>
<dbReference type="InterPro" id="IPR000719">
    <property type="entry name" value="Prot_kinase_dom"/>
</dbReference>
<protein>
    <recommendedName>
        <fullName evidence="1">non-specific serine/threonine protein kinase</fullName>
        <ecNumber evidence="1">2.7.11.1</ecNumber>
    </recommendedName>
</protein>
<dbReference type="InterPro" id="IPR017441">
    <property type="entry name" value="Protein_kinase_ATP_BS"/>
</dbReference>
<dbReference type="PANTHER" id="PTHR43289:SF6">
    <property type="entry name" value="SERINE_THREONINE-PROTEIN KINASE NEKL-3"/>
    <property type="match status" value="1"/>
</dbReference>
<sequence>MDRKRIARYEIVGELGRGAMGAVYRAHDPVMGRTVALKCIHAAALSSDQTNEYRQRFFREARAAGALAHPGIVPVFDAGEDDGVPFLVMELVQGQTLADSLKQGTRYSIDQVCEIGQHIAEALGYAHRNGIVHRDIKPANILMTAREVYGSERPRITDFGVAKLAGGEVTTTGQLLGTPAFMPPEQFTGAPIDGRTDLFSLGVILYRMACGEQPFAGETLTVVSYKIVHTDPIPPARLNPAIGPAVEAVMLKCLAKNPAERFQSGEELAAALAAVRFTGQTAAPASYPAQVTVVGYRSDATVDVAQTPPRGSFVSNPTPQPPYSAPPIPPAGYPKAPQPASQAYPQAAGAGPSYPPVQYPAGQPLGTPRMPQAVAPPAAPLPAPPRTAASIGSTPPPVGRTPTEAPGNGSAPPMSSSVPPRATTGAPLAASAPAKATVYTTSIAAPVIKTTSGIKIGKDEEAPKKRGFSILVWVVIAIGAIFAMRYMLQDKVQQSMEEAATGRVQSHSATPSSGPTLGASTATTEYNPHGLDPSRSGHLRLELIGIPSSVTTSLDVDGRPYWSGTPSSQSNYTGFVIPTGRHQLRITATAGAGIVASNSVSADLTPGKRVVLSTDVRPLPVPGAGALDRSARISLSERSDAMF</sequence>
<feature type="compositionally biased region" description="Low complexity" evidence="8">
    <location>
        <begin position="333"/>
        <end position="352"/>
    </location>
</feature>
<feature type="binding site" evidence="7">
    <location>
        <position position="38"/>
    </location>
    <ligand>
        <name>ATP</name>
        <dbReference type="ChEBI" id="CHEBI:30616"/>
    </ligand>
</feature>
<evidence type="ECO:0000256" key="1">
    <source>
        <dbReference type="ARBA" id="ARBA00012513"/>
    </source>
</evidence>
<keyword evidence="9" id="KW-0812">Transmembrane</keyword>
<feature type="compositionally biased region" description="Polar residues" evidence="8">
    <location>
        <begin position="503"/>
        <end position="526"/>
    </location>
</feature>
<dbReference type="SUPFAM" id="SSF56112">
    <property type="entry name" value="Protein kinase-like (PK-like)"/>
    <property type="match status" value="1"/>
</dbReference>
<keyword evidence="3" id="KW-0808">Transferase</keyword>
<evidence type="ECO:0000313" key="11">
    <source>
        <dbReference type="EMBL" id="UWZ84332.1"/>
    </source>
</evidence>
<keyword evidence="2" id="KW-0723">Serine/threonine-protein kinase</keyword>
<evidence type="ECO:0000259" key="10">
    <source>
        <dbReference type="PROSITE" id="PS50011"/>
    </source>
</evidence>
<keyword evidence="12" id="KW-1185">Reference proteome</keyword>
<evidence type="ECO:0000256" key="6">
    <source>
        <dbReference type="ARBA" id="ARBA00022840"/>
    </source>
</evidence>
<evidence type="ECO:0000256" key="9">
    <source>
        <dbReference type="SAM" id="Phobius"/>
    </source>
</evidence>
<evidence type="ECO:0000256" key="7">
    <source>
        <dbReference type="PROSITE-ProRule" id="PRU10141"/>
    </source>
</evidence>
<dbReference type="EMBL" id="CP093313">
    <property type="protein sequence ID" value="UWZ84332.1"/>
    <property type="molecule type" value="Genomic_DNA"/>
</dbReference>
<keyword evidence="9" id="KW-1133">Transmembrane helix</keyword>
<dbReference type="SMART" id="SM00220">
    <property type="entry name" value="S_TKc"/>
    <property type="match status" value="1"/>
</dbReference>
<evidence type="ECO:0000256" key="2">
    <source>
        <dbReference type="ARBA" id="ARBA00022527"/>
    </source>
</evidence>
<organism evidence="11 12">
    <name type="scientific">Occallatibacter riparius</name>
    <dbReference type="NCBI Taxonomy" id="1002689"/>
    <lineage>
        <taxon>Bacteria</taxon>
        <taxon>Pseudomonadati</taxon>
        <taxon>Acidobacteriota</taxon>
        <taxon>Terriglobia</taxon>
        <taxon>Terriglobales</taxon>
        <taxon>Acidobacteriaceae</taxon>
        <taxon>Occallatibacter</taxon>
    </lineage>
</organism>
<dbReference type="InterPro" id="IPR011009">
    <property type="entry name" value="Kinase-like_dom_sf"/>
</dbReference>
<dbReference type="Pfam" id="PF00069">
    <property type="entry name" value="Pkinase"/>
    <property type="match status" value="1"/>
</dbReference>
<proteinExistence type="predicted"/>
<reference evidence="11" key="1">
    <citation type="submission" date="2021-04" db="EMBL/GenBank/DDBJ databases">
        <title>Phylogenetic analysis of Acidobacteriaceae.</title>
        <authorList>
            <person name="Qiu L."/>
            <person name="Zhang Q."/>
        </authorList>
    </citation>
    <scope>NUCLEOTIDE SEQUENCE</scope>
    <source>
        <strain evidence="11">DSM 25168</strain>
    </source>
</reference>
<dbReference type="RefSeq" id="WP_260793836.1">
    <property type="nucleotide sequence ID" value="NZ_CP093313.1"/>
</dbReference>
<dbReference type="AlphaFoldDB" id="A0A9J7BN67"/>
<accession>A0A9J7BN67</accession>
<dbReference type="Gene3D" id="1.10.510.10">
    <property type="entry name" value="Transferase(Phosphotransferase) domain 1"/>
    <property type="match status" value="1"/>
</dbReference>
<dbReference type="GO" id="GO:0004674">
    <property type="term" value="F:protein serine/threonine kinase activity"/>
    <property type="evidence" value="ECO:0007669"/>
    <property type="project" value="UniProtKB-KW"/>
</dbReference>
<feature type="compositionally biased region" description="Pro residues" evidence="8">
    <location>
        <begin position="318"/>
        <end position="332"/>
    </location>
</feature>
<evidence type="ECO:0000313" key="12">
    <source>
        <dbReference type="Proteomes" id="UP001059380"/>
    </source>
</evidence>
<dbReference type="Proteomes" id="UP001059380">
    <property type="component" value="Chromosome"/>
</dbReference>
<dbReference type="KEGG" id="orp:MOP44_00005"/>
<dbReference type="InterPro" id="IPR008271">
    <property type="entry name" value="Ser/Thr_kinase_AS"/>
</dbReference>
<dbReference type="PANTHER" id="PTHR43289">
    <property type="entry name" value="MITOGEN-ACTIVATED PROTEIN KINASE KINASE KINASE 20-RELATED"/>
    <property type="match status" value="1"/>
</dbReference>
<dbReference type="PROSITE" id="PS00108">
    <property type="entry name" value="PROTEIN_KINASE_ST"/>
    <property type="match status" value="1"/>
</dbReference>
<gene>
    <name evidence="11" type="ORF">MOP44_00005</name>
</gene>
<dbReference type="PROSITE" id="PS00107">
    <property type="entry name" value="PROTEIN_KINASE_ATP"/>
    <property type="match status" value="1"/>
</dbReference>
<dbReference type="EC" id="2.7.11.1" evidence="1"/>
<evidence type="ECO:0000256" key="4">
    <source>
        <dbReference type="ARBA" id="ARBA00022741"/>
    </source>
</evidence>
<name>A0A9J7BN67_9BACT</name>
<evidence type="ECO:0000256" key="5">
    <source>
        <dbReference type="ARBA" id="ARBA00022777"/>
    </source>
</evidence>
<dbReference type="FunFam" id="1.10.510.10:FF:000021">
    <property type="entry name" value="Serine/threonine protein kinase"/>
    <property type="match status" value="1"/>
</dbReference>
<evidence type="ECO:0000256" key="3">
    <source>
        <dbReference type="ARBA" id="ARBA00022679"/>
    </source>
</evidence>
<evidence type="ECO:0000256" key="8">
    <source>
        <dbReference type="SAM" id="MobiDB-lite"/>
    </source>
</evidence>
<keyword evidence="4 7" id="KW-0547">Nucleotide-binding</keyword>
<keyword evidence="6 7" id="KW-0067">ATP-binding</keyword>
<feature type="region of interest" description="Disordered" evidence="8">
    <location>
        <begin position="304"/>
        <end position="428"/>
    </location>
</feature>
<feature type="transmembrane region" description="Helical" evidence="9">
    <location>
        <begin position="468"/>
        <end position="488"/>
    </location>
</feature>
<dbReference type="PROSITE" id="PS50011">
    <property type="entry name" value="PROTEIN_KINASE_DOM"/>
    <property type="match status" value="1"/>
</dbReference>
<feature type="domain" description="Protein kinase" evidence="10">
    <location>
        <begin position="9"/>
        <end position="275"/>
    </location>
</feature>